<dbReference type="InterPro" id="IPR037119">
    <property type="entry name" value="Haem_oxidase_HugZ-like_sf"/>
</dbReference>
<reference evidence="3" key="1">
    <citation type="journal article" date="2014" name="Int. J. Syst. Evol. Microbiol.">
        <title>Complete genome sequence of Corynebacterium casei LMG S-19264T (=DSM 44701T), isolated from a smear-ripened cheese.</title>
        <authorList>
            <consortium name="US DOE Joint Genome Institute (JGI-PGF)"/>
            <person name="Walter F."/>
            <person name="Albersmeier A."/>
            <person name="Kalinowski J."/>
            <person name="Ruckert C."/>
        </authorList>
    </citation>
    <scope>NUCLEOTIDE SEQUENCE</scope>
    <source>
        <strain evidence="3">CGMCC 1.15758</strain>
    </source>
</reference>
<evidence type="ECO:0000259" key="1">
    <source>
        <dbReference type="Pfam" id="PF10615"/>
    </source>
</evidence>
<dbReference type="InterPro" id="IPR019595">
    <property type="entry name" value="DUF2470"/>
</dbReference>
<dbReference type="EMBL" id="BMJS01000013">
    <property type="protein sequence ID" value="GGF97974.1"/>
    <property type="molecule type" value="Genomic_DNA"/>
</dbReference>
<dbReference type="PANTHER" id="PTHR13343">
    <property type="entry name" value="CREG1 PROTEIN"/>
    <property type="match status" value="1"/>
</dbReference>
<dbReference type="PANTHER" id="PTHR13343:SF17">
    <property type="entry name" value="CELLULAR REPRESSOR OF E1A-STIMULATED GENES, ISOFORM A"/>
    <property type="match status" value="1"/>
</dbReference>
<protein>
    <recommendedName>
        <fullName evidence="5">DUF2470 domain-containing protein</fullName>
    </recommendedName>
</protein>
<evidence type="ECO:0000313" key="3">
    <source>
        <dbReference type="EMBL" id="GGF97974.1"/>
    </source>
</evidence>
<proteinExistence type="predicted"/>
<reference evidence="3" key="2">
    <citation type="submission" date="2020-09" db="EMBL/GenBank/DDBJ databases">
        <authorList>
            <person name="Sun Q."/>
            <person name="Zhou Y."/>
        </authorList>
    </citation>
    <scope>NUCLEOTIDE SEQUENCE</scope>
    <source>
        <strain evidence="3">CGMCC 1.15758</strain>
    </source>
</reference>
<comment type="caution">
    <text evidence="3">The sequence shown here is derived from an EMBL/GenBank/DDBJ whole genome shotgun (WGS) entry which is preliminary data.</text>
</comment>
<evidence type="ECO:0008006" key="5">
    <source>
        <dbReference type="Google" id="ProtNLM"/>
    </source>
</evidence>
<dbReference type="Gene3D" id="2.30.110.10">
    <property type="entry name" value="Electron Transport, Fmn-binding Protein, Chain A"/>
    <property type="match status" value="1"/>
</dbReference>
<dbReference type="Pfam" id="PF10615">
    <property type="entry name" value="DUF2470"/>
    <property type="match status" value="1"/>
</dbReference>
<sequence length="254" mass="29081">METNKVETALRARQLTKQKLYGVLATQSVAMPGYPFGSLVAYAFDTDGEVLVYISKLAQHTRNVAKDDKVSLTIIEDEKEDIQQAGRVTILGRLNRLEDEEKAASVYTRFFPESKDYQDKTHDFHFYKLHIEKVRFIGGFGDINWVSKENFCIEQVFKDDEINGAIKHMNEDHKDALALYCQCAGISLTEDSSLEMVYFDQEGMWLQSKYKNHYIPFDHDVTNLSMLRAVLAAMSKKARQQIASNEEALMEKAV</sequence>
<dbReference type="AlphaFoldDB" id="A0A8J2Z4F0"/>
<feature type="domain" description="DUF2470" evidence="1">
    <location>
        <begin position="164"/>
        <end position="234"/>
    </location>
</feature>
<keyword evidence="4" id="KW-1185">Reference proteome</keyword>
<evidence type="ECO:0000313" key="4">
    <source>
        <dbReference type="Proteomes" id="UP000636949"/>
    </source>
</evidence>
<dbReference type="InterPro" id="IPR055343">
    <property type="entry name" value="CREG_beta-barrel"/>
</dbReference>
<dbReference type="Gene3D" id="3.20.180.10">
    <property type="entry name" value="PNP-oxidase-like"/>
    <property type="match status" value="1"/>
</dbReference>
<dbReference type="OrthoDB" id="9776211at2"/>
<dbReference type="Proteomes" id="UP000636949">
    <property type="component" value="Unassembled WGS sequence"/>
</dbReference>
<feature type="domain" description="CREG-like beta-barrel" evidence="2">
    <location>
        <begin position="7"/>
        <end position="151"/>
    </location>
</feature>
<dbReference type="SUPFAM" id="SSF50475">
    <property type="entry name" value="FMN-binding split barrel"/>
    <property type="match status" value="1"/>
</dbReference>
<evidence type="ECO:0000259" key="2">
    <source>
        <dbReference type="Pfam" id="PF13883"/>
    </source>
</evidence>
<dbReference type="Pfam" id="PF13883">
    <property type="entry name" value="CREG_beta-barrel"/>
    <property type="match status" value="1"/>
</dbReference>
<gene>
    <name evidence="3" type="ORF">GCM10010995_14000</name>
</gene>
<dbReference type="GO" id="GO:0005737">
    <property type="term" value="C:cytoplasm"/>
    <property type="evidence" value="ECO:0007669"/>
    <property type="project" value="UniProtKB-ARBA"/>
</dbReference>
<name>A0A8J2Z4F0_9GAMM</name>
<organism evidence="3 4">
    <name type="scientific">Cysteiniphilum litorale</name>
    <dbReference type="NCBI Taxonomy" id="2056700"/>
    <lineage>
        <taxon>Bacteria</taxon>
        <taxon>Pseudomonadati</taxon>
        <taxon>Pseudomonadota</taxon>
        <taxon>Gammaproteobacteria</taxon>
        <taxon>Thiotrichales</taxon>
        <taxon>Fastidiosibacteraceae</taxon>
        <taxon>Cysteiniphilum</taxon>
    </lineage>
</organism>
<dbReference type="InterPro" id="IPR012349">
    <property type="entry name" value="Split_barrel_FMN-bd"/>
</dbReference>
<accession>A0A8J2Z4F0</accession>
<dbReference type="RefSeq" id="WP_117002849.1">
    <property type="nucleotide sequence ID" value="NZ_BMJS01000013.1"/>
</dbReference>